<evidence type="ECO:0000313" key="2">
    <source>
        <dbReference type="EMBL" id="GLJ96516.1"/>
    </source>
</evidence>
<keyword evidence="3" id="KW-1185">Reference proteome</keyword>
<dbReference type="EMBL" id="BSER01000011">
    <property type="protein sequence ID" value="GLJ96516.1"/>
    <property type="molecule type" value="Genomic_DNA"/>
</dbReference>
<dbReference type="GO" id="GO:0016810">
    <property type="term" value="F:hydrolase activity, acting on carbon-nitrogen (but not peptide) bonds"/>
    <property type="evidence" value="ECO:0007669"/>
    <property type="project" value="InterPro"/>
</dbReference>
<sequence length="360" mass="37455">MRDSRGVPQGPLQDEALVAVQRLIPAPAAERLVDGIDVVSARYRDHGIGVVRDAAVTVSDWGALRTAHQDGRLHVRTRAMIYSPASAIAAAGGIDAYLDGLEAQGVHPDAGDDMLRVWGLKILLDGGVEAAALAEPFADRPGFAGTLLADETETTAIVSGCVRRGWRVGAHAMGERAIQVFLDAVQATRAAGLAPAFGQVVIEHGALITAAQRHQAKEAGVPLTCQQALRDGLIGPFLHALGPARVARMFPWRSLLSDGVDVSAGTDHPIGPLDPLQSLIGMTTRRTRAGVLGDDEAIDRTSALRLYTAAGARLLGGGITGSLSVGSPADIVVWPIDLATASDGELTGASPVATWVAGRR</sequence>
<dbReference type="Gene3D" id="3.10.310.70">
    <property type="match status" value="1"/>
</dbReference>
<organism evidence="2 3">
    <name type="scientific">Microbacterium dextranolyticum</name>
    <dbReference type="NCBI Taxonomy" id="36806"/>
    <lineage>
        <taxon>Bacteria</taxon>
        <taxon>Bacillati</taxon>
        <taxon>Actinomycetota</taxon>
        <taxon>Actinomycetes</taxon>
        <taxon>Micrococcales</taxon>
        <taxon>Microbacteriaceae</taxon>
        <taxon>Microbacterium</taxon>
    </lineage>
</organism>
<dbReference type="Pfam" id="PF07969">
    <property type="entry name" value="Amidohydro_3"/>
    <property type="match status" value="1"/>
</dbReference>
<dbReference type="InterPro" id="IPR032466">
    <property type="entry name" value="Metal_Hydrolase"/>
</dbReference>
<dbReference type="InterPro" id="IPR013108">
    <property type="entry name" value="Amidohydro_3"/>
</dbReference>
<dbReference type="Proteomes" id="UP001142291">
    <property type="component" value="Unassembled WGS sequence"/>
</dbReference>
<protein>
    <recommendedName>
        <fullName evidence="1">Amidohydrolase 3 domain-containing protein</fullName>
    </recommendedName>
</protein>
<dbReference type="Gene3D" id="3.20.20.140">
    <property type="entry name" value="Metal-dependent hydrolases"/>
    <property type="match status" value="1"/>
</dbReference>
<feature type="domain" description="Amidohydrolase 3" evidence="1">
    <location>
        <begin position="2"/>
        <end position="359"/>
    </location>
</feature>
<gene>
    <name evidence="2" type="ORF">GCM10017591_25790</name>
</gene>
<dbReference type="Gene3D" id="2.30.40.10">
    <property type="entry name" value="Urease, subunit C, domain 1"/>
    <property type="match status" value="1"/>
</dbReference>
<reference evidence="2" key="2">
    <citation type="submission" date="2023-01" db="EMBL/GenBank/DDBJ databases">
        <authorList>
            <person name="Sun Q."/>
            <person name="Evtushenko L."/>
        </authorList>
    </citation>
    <scope>NUCLEOTIDE SEQUENCE</scope>
    <source>
        <strain evidence="2">VKM Ac-1940</strain>
    </source>
</reference>
<evidence type="ECO:0000313" key="3">
    <source>
        <dbReference type="Proteomes" id="UP001142291"/>
    </source>
</evidence>
<dbReference type="InterPro" id="IPR011059">
    <property type="entry name" value="Metal-dep_hydrolase_composite"/>
</dbReference>
<accession>A0A9W6HNK1</accession>
<dbReference type="AlphaFoldDB" id="A0A9W6HNK1"/>
<name>A0A9W6HNK1_9MICO</name>
<comment type="caution">
    <text evidence="2">The sequence shown here is derived from an EMBL/GenBank/DDBJ whole genome shotgun (WGS) entry which is preliminary data.</text>
</comment>
<reference evidence="2" key="1">
    <citation type="journal article" date="2014" name="Int. J. Syst. Evol. Microbiol.">
        <title>Complete genome sequence of Corynebacterium casei LMG S-19264T (=DSM 44701T), isolated from a smear-ripened cheese.</title>
        <authorList>
            <consortium name="US DOE Joint Genome Institute (JGI-PGF)"/>
            <person name="Walter F."/>
            <person name="Albersmeier A."/>
            <person name="Kalinowski J."/>
            <person name="Ruckert C."/>
        </authorList>
    </citation>
    <scope>NUCLEOTIDE SEQUENCE</scope>
    <source>
        <strain evidence="2">VKM Ac-1940</strain>
    </source>
</reference>
<proteinExistence type="predicted"/>
<dbReference type="PANTHER" id="PTHR22642:SF2">
    <property type="entry name" value="PROTEIN LONG AFTER FAR-RED 3"/>
    <property type="match status" value="1"/>
</dbReference>
<dbReference type="SUPFAM" id="SSF51556">
    <property type="entry name" value="Metallo-dependent hydrolases"/>
    <property type="match status" value="1"/>
</dbReference>
<dbReference type="PANTHER" id="PTHR22642">
    <property type="entry name" value="IMIDAZOLONEPROPIONASE"/>
    <property type="match status" value="1"/>
</dbReference>
<evidence type="ECO:0000259" key="1">
    <source>
        <dbReference type="Pfam" id="PF07969"/>
    </source>
</evidence>